<name>A0A0G3WGK0_9CLOT</name>
<evidence type="ECO:0000256" key="8">
    <source>
        <dbReference type="PROSITE-ProRule" id="PRU00284"/>
    </source>
</evidence>
<evidence type="ECO:0000256" key="4">
    <source>
        <dbReference type="ARBA" id="ARBA00022989"/>
    </source>
</evidence>
<dbReference type="InterPro" id="IPR029151">
    <property type="entry name" value="Sensor-like_sf"/>
</dbReference>
<dbReference type="SMART" id="SM00304">
    <property type="entry name" value="HAMP"/>
    <property type="match status" value="1"/>
</dbReference>
<evidence type="ECO:0000313" key="13">
    <source>
        <dbReference type="Proteomes" id="UP000035704"/>
    </source>
</evidence>
<evidence type="ECO:0000259" key="11">
    <source>
        <dbReference type="PROSITE" id="PS50885"/>
    </source>
</evidence>
<feature type="transmembrane region" description="Helical" evidence="9">
    <location>
        <begin position="18"/>
        <end position="39"/>
    </location>
</feature>
<keyword evidence="4 9" id="KW-1133">Transmembrane helix</keyword>
<dbReference type="RefSeq" id="WP_052661571.1">
    <property type="nucleotide sequence ID" value="NZ_CP009687.1"/>
</dbReference>
<dbReference type="KEGG" id="cace:CACET_c35690"/>
<evidence type="ECO:0000256" key="3">
    <source>
        <dbReference type="ARBA" id="ARBA00022692"/>
    </source>
</evidence>
<dbReference type="Pfam" id="PF00015">
    <property type="entry name" value="MCPsignal"/>
    <property type="match status" value="1"/>
</dbReference>
<evidence type="ECO:0000256" key="2">
    <source>
        <dbReference type="ARBA" id="ARBA00022475"/>
    </source>
</evidence>
<evidence type="ECO:0000256" key="9">
    <source>
        <dbReference type="SAM" id="Phobius"/>
    </source>
</evidence>
<evidence type="ECO:0000256" key="7">
    <source>
        <dbReference type="ARBA" id="ARBA00029447"/>
    </source>
</evidence>
<dbReference type="PROSITE" id="PS50111">
    <property type="entry name" value="CHEMOTAXIS_TRANSDUC_2"/>
    <property type="match status" value="1"/>
</dbReference>
<dbReference type="PANTHER" id="PTHR32089:SF112">
    <property type="entry name" value="LYSOZYME-LIKE PROTEIN-RELATED"/>
    <property type="match status" value="1"/>
</dbReference>
<keyword evidence="13" id="KW-1185">Reference proteome</keyword>
<dbReference type="SUPFAM" id="SSF58104">
    <property type="entry name" value="Methyl-accepting chemotaxis protein (MCP) signaling domain"/>
    <property type="match status" value="1"/>
</dbReference>
<organism evidence="12 13">
    <name type="scientific">Clostridium aceticum</name>
    <dbReference type="NCBI Taxonomy" id="84022"/>
    <lineage>
        <taxon>Bacteria</taxon>
        <taxon>Bacillati</taxon>
        <taxon>Bacillota</taxon>
        <taxon>Clostridia</taxon>
        <taxon>Eubacteriales</taxon>
        <taxon>Clostridiaceae</taxon>
        <taxon>Clostridium</taxon>
    </lineage>
</organism>
<evidence type="ECO:0000256" key="5">
    <source>
        <dbReference type="ARBA" id="ARBA00023136"/>
    </source>
</evidence>
<comment type="subcellular location">
    <subcellularLocation>
        <location evidence="1">Cell membrane</location>
        <topology evidence="1">Multi-pass membrane protein</topology>
    </subcellularLocation>
</comment>
<keyword evidence="3 9" id="KW-0812">Transmembrane</keyword>
<dbReference type="SUPFAM" id="SSF103190">
    <property type="entry name" value="Sensory domain-like"/>
    <property type="match status" value="1"/>
</dbReference>
<dbReference type="AlphaFoldDB" id="A0A0G3WGK0"/>
<dbReference type="Gene3D" id="1.10.287.950">
    <property type="entry name" value="Methyl-accepting chemotaxis protein"/>
    <property type="match status" value="1"/>
</dbReference>
<dbReference type="InterPro" id="IPR004089">
    <property type="entry name" value="MCPsignal_dom"/>
</dbReference>
<dbReference type="PATRIC" id="fig|84022.6.peg.3646"/>
<dbReference type="Gene3D" id="3.30.450.20">
    <property type="entry name" value="PAS domain"/>
    <property type="match status" value="1"/>
</dbReference>
<sequence length="680" mass="75024">MNKFKSTKHIYSVKVKLIAIPLIIVFAAILGIGGISSYLTRSSMLDQMRQNGLERTAEIANQIAKSTTSVTVIDEMIEDRIRAIGRNVITHQDNLSNEFLMQIAKDLDADEINVYNENGEIIFSNLAEENVGWIAPETHFAQLLLRENKGELMEEIRESTIDSNYYKYGYLKSERGQVVQVGIIANRIQELSGRLSHQNLVEELAKEDSIVYALFIDKNLKAVAHSNRDRIGVELTDEGSKIAAVDGREYTSEFDYDIEKVRVYDVLMPVMLDGEHIGAINIGLSMDRIHGAIQKNFFMIAVIGIVFFLILGFVLFMVCNNIVKTLNVTKEHLNLTASGDFTFEVSEKHLSKKDELGEIANAIKNMQRSIKGMIQSIANTSQQVASSSEELTATSQQSAVAADEVAKTIETIARGANDQAKDTGNGVKYIQELGKLIETDQLHIHDLNLSANEVTKLKDEGFEILKDLVEKTNINNGSIQEVQEIIVNTNESAEKIESASQMIKNIAEQTNLLALNAAIEAARAGEAGRGFAVVAEEIRKLAEQSNTFTEEIATIIKELTDKTGHAVGTMQEVGRTVASQTASVESTNTKFRGIDSAIEKMKQIILEINQSGRAMEGKKEEIIAVIQNLSTISQENAAGTEEASASVQEQTASMEEIANASYTLAQLAEEMQESIARFKC</sequence>
<dbReference type="InterPro" id="IPR033463">
    <property type="entry name" value="sCache_3"/>
</dbReference>
<keyword evidence="5 9" id="KW-0472">Membrane</keyword>
<feature type="domain" description="HAMP" evidence="11">
    <location>
        <begin position="320"/>
        <end position="375"/>
    </location>
</feature>
<feature type="transmembrane region" description="Helical" evidence="9">
    <location>
        <begin position="297"/>
        <end position="318"/>
    </location>
</feature>
<dbReference type="OrthoDB" id="369336at2"/>
<dbReference type="SMART" id="SM00283">
    <property type="entry name" value="MA"/>
    <property type="match status" value="1"/>
</dbReference>
<comment type="similarity">
    <text evidence="7">Belongs to the methyl-accepting chemotaxis (MCP) protein family.</text>
</comment>
<protein>
    <submittedName>
        <fullName evidence="12">Methyl-accepting chemotaxis protein McpA</fullName>
    </submittedName>
</protein>
<dbReference type="PANTHER" id="PTHR32089">
    <property type="entry name" value="METHYL-ACCEPTING CHEMOTAXIS PROTEIN MCPB"/>
    <property type="match status" value="1"/>
</dbReference>
<dbReference type="PROSITE" id="PS50885">
    <property type="entry name" value="HAMP"/>
    <property type="match status" value="1"/>
</dbReference>
<feature type="domain" description="Methyl-accepting transducer" evidence="10">
    <location>
        <begin position="394"/>
        <end position="651"/>
    </location>
</feature>
<reference evidence="12 13" key="1">
    <citation type="submission" date="2014-10" db="EMBL/GenBank/DDBJ databases">
        <title>Genome sequence of Clostridium aceticum DSM 1496.</title>
        <authorList>
            <person name="Poehlein A."/>
            <person name="Schiel-Bengelsdorf B."/>
            <person name="Gottschalk G."/>
            <person name="Duerre P."/>
            <person name="Daniel R."/>
        </authorList>
    </citation>
    <scope>NUCLEOTIDE SEQUENCE [LARGE SCALE GENOMIC DNA]</scope>
    <source>
        <strain evidence="12 13">DSM 1496</strain>
    </source>
</reference>
<dbReference type="Pfam" id="PF17203">
    <property type="entry name" value="sCache_3_2"/>
    <property type="match status" value="1"/>
</dbReference>
<keyword evidence="2" id="KW-1003">Cell membrane</keyword>
<accession>A0A0G3WGK0</accession>
<gene>
    <name evidence="12" type="primary">mcpA</name>
    <name evidence="12" type="ORF">CACET_c35690</name>
</gene>
<evidence type="ECO:0000313" key="12">
    <source>
        <dbReference type="EMBL" id="AKL97000.1"/>
    </source>
</evidence>
<keyword evidence="6 8" id="KW-0807">Transducer</keyword>
<proteinExistence type="inferred from homology"/>
<dbReference type="STRING" id="84022.CACET_c35690"/>
<dbReference type="EMBL" id="CP009687">
    <property type="protein sequence ID" value="AKL97000.1"/>
    <property type="molecule type" value="Genomic_DNA"/>
</dbReference>
<dbReference type="Proteomes" id="UP000035704">
    <property type="component" value="Chromosome"/>
</dbReference>
<evidence type="ECO:0000256" key="6">
    <source>
        <dbReference type="ARBA" id="ARBA00023224"/>
    </source>
</evidence>
<evidence type="ECO:0000259" key="10">
    <source>
        <dbReference type="PROSITE" id="PS50111"/>
    </source>
</evidence>
<evidence type="ECO:0000256" key="1">
    <source>
        <dbReference type="ARBA" id="ARBA00004651"/>
    </source>
</evidence>
<dbReference type="GO" id="GO:0005886">
    <property type="term" value="C:plasma membrane"/>
    <property type="evidence" value="ECO:0007669"/>
    <property type="project" value="UniProtKB-SubCell"/>
</dbReference>
<dbReference type="GO" id="GO:0007165">
    <property type="term" value="P:signal transduction"/>
    <property type="evidence" value="ECO:0007669"/>
    <property type="project" value="UniProtKB-KW"/>
</dbReference>
<dbReference type="InterPro" id="IPR003660">
    <property type="entry name" value="HAMP_dom"/>
</dbReference>